<dbReference type="Pfam" id="PF00300">
    <property type="entry name" value="His_Phos_1"/>
    <property type="match status" value="1"/>
</dbReference>
<dbReference type="InterPro" id="IPR051710">
    <property type="entry name" value="Phosphatase_SH3-domain"/>
</dbReference>
<gene>
    <name evidence="1" type="ORF">CALCODRAFT_434263</name>
</gene>
<accession>A0A165G009</accession>
<evidence type="ECO:0000313" key="2">
    <source>
        <dbReference type="Proteomes" id="UP000076842"/>
    </source>
</evidence>
<keyword evidence="2" id="KW-1185">Reference proteome</keyword>
<sequence length="267" mass="29622">MVERIYIARHGFRLSWITQTWSSPTGTPRDPPLAAYGHDQAKEMTAYFLSLPEEERPTAIYSSPYYRCLQTANPVAEALELPLFVEHGLSEWYMHVKPNTGLLPRPISASELKKHFPIIDDSKTSLYVPPRRGEDIPEVHRRAGLTLQALMYTANSPRLLLVTHAATTIALVRSLVRDMHLPIRVGCCTVSTLKRDGSGKWQPVGQLASADHLVNGVERDWGFEDVSLIGGHVVEDEGEGESADVDEGPVGLMVDLPQHSIALSPRL</sequence>
<reference evidence="1 2" key="1">
    <citation type="journal article" date="2016" name="Mol. Biol. Evol.">
        <title>Comparative Genomics of Early-Diverging Mushroom-Forming Fungi Provides Insights into the Origins of Lignocellulose Decay Capabilities.</title>
        <authorList>
            <person name="Nagy L.G."/>
            <person name="Riley R."/>
            <person name="Tritt A."/>
            <person name="Adam C."/>
            <person name="Daum C."/>
            <person name="Floudas D."/>
            <person name="Sun H."/>
            <person name="Yadav J.S."/>
            <person name="Pangilinan J."/>
            <person name="Larsson K.H."/>
            <person name="Matsuura K."/>
            <person name="Barry K."/>
            <person name="Labutti K."/>
            <person name="Kuo R."/>
            <person name="Ohm R.A."/>
            <person name="Bhattacharya S.S."/>
            <person name="Shirouzu T."/>
            <person name="Yoshinaga Y."/>
            <person name="Martin F.M."/>
            <person name="Grigoriev I.V."/>
            <person name="Hibbett D.S."/>
        </authorList>
    </citation>
    <scope>NUCLEOTIDE SEQUENCE [LARGE SCALE GENOMIC DNA]</scope>
    <source>
        <strain evidence="1 2">HHB12733</strain>
    </source>
</reference>
<organism evidence="1 2">
    <name type="scientific">Calocera cornea HHB12733</name>
    <dbReference type="NCBI Taxonomy" id="1353952"/>
    <lineage>
        <taxon>Eukaryota</taxon>
        <taxon>Fungi</taxon>
        <taxon>Dikarya</taxon>
        <taxon>Basidiomycota</taxon>
        <taxon>Agaricomycotina</taxon>
        <taxon>Dacrymycetes</taxon>
        <taxon>Dacrymycetales</taxon>
        <taxon>Dacrymycetaceae</taxon>
        <taxon>Calocera</taxon>
    </lineage>
</organism>
<dbReference type="CDD" id="cd07067">
    <property type="entry name" value="HP_PGM_like"/>
    <property type="match status" value="1"/>
</dbReference>
<name>A0A165G009_9BASI</name>
<dbReference type="SUPFAM" id="SSF53254">
    <property type="entry name" value="Phosphoglycerate mutase-like"/>
    <property type="match status" value="1"/>
</dbReference>
<dbReference type="InParanoid" id="A0A165G009"/>
<dbReference type="Proteomes" id="UP000076842">
    <property type="component" value="Unassembled WGS sequence"/>
</dbReference>
<evidence type="ECO:0000313" key="1">
    <source>
        <dbReference type="EMBL" id="KZT57427.1"/>
    </source>
</evidence>
<dbReference type="OrthoDB" id="414418at2759"/>
<dbReference type="STRING" id="1353952.A0A165G009"/>
<dbReference type="PANTHER" id="PTHR16469">
    <property type="entry name" value="UBIQUITIN-ASSOCIATED AND SH3 DOMAIN-CONTAINING BA-RELATED"/>
    <property type="match status" value="1"/>
</dbReference>
<dbReference type="SMART" id="SM00855">
    <property type="entry name" value="PGAM"/>
    <property type="match status" value="1"/>
</dbReference>
<proteinExistence type="predicted"/>
<dbReference type="PANTHER" id="PTHR16469:SF51">
    <property type="entry name" value="TRANSCRIPTION FACTOR TAU 55 KDA SUBUNIT"/>
    <property type="match status" value="1"/>
</dbReference>
<protein>
    <submittedName>
        <fullName evidence="1">Phosphoglycerate mutase-like protein</fullName>
    </submittedName>
</protein>
<dbReference type="Gene3D" id="3.40.50.1240">
    <property type="entry name" value="Phosphoglycerate mutase-like"/>
    <property type="match status" value="1"/>
</dbReference>
<dbReference type="InterPro" id="IPR013078">
    <property type="entry name" value="His_Pase_superF_clade-1"/>
</dbReference>
<dbReference type="InterPro" id="IPR029033">
    <property type="entry name" value="His_PPase_superfam"/>
</dbReference>
<dbReference type="AlphaFoldDB" id="A0A165G009"/>
<dbReference type="EMBL" id="KV423964">
    <property type="protein sequence ID" value="KZT57427.1"/>
    <property type="molecule type" value="Genomic_DNA"/>
</dbReference>